<comment type="caution">
    <text evidence="6">The sequence shown here is derived from an EMBL/GenBank/DDBJ whole genome shotgun (WGS) entry which is preliminary data.</text>
</comment>
<protein>
    <recommendedName>
        <fullName evidence="5">DNA/RNA-binding protein Alba-like domain-containing protein</fullName>
    </recommendedName>
</protein>
<evidence type="ECO:0000256" key="2">
    <source>
        <dbReference type="ARBA" id="ARBA00008018"/>
    </source>
</evidence>
<evidence type="ECO:0000256" key="1">
    <source>
        <dbReference type="ARBA" id="ARBA00004123"/>
    </source>
</evidence>
<dbReference type="InterPro" id="IPR036882">
    <property type="entry name" value="Alba-like_dom_sf"/>
</dbReference>
<dbReference type="OrthoDB" id="424402at2759"/>
<name>A0A830HZ68_9CHLO</name>
<dbReference type="GO" id="GO:0003723">
    <property type="term" value="F:RNA binding"/>
    <property type="evidence" value="ECO:0007669"/>
    <property type="project" value="TreeGrafter"/>
</dbReference>
<dbReference type="Gene3D" id="3.30.110.20">
    <property type="entry name" value="Alba-like domain"/>
    <property type="match status" value="1"/>
</dbReference>
<dbReference type="AlphaFoldDB" id="A0A830HZ68"/>
<evidence type="ECO:0000259" key="5">
    <source>
        <dbReference type="Pfam" id="PF01918"/>
    </source>
</evidence>
<proteinExistence type="inferred from homology"/>
<dbReference type="InterPro" id="IPR051958">
    <property type="entry name" value="Alba-like_NAB"/>
</dbReference>
<dbReference type="Proteomes" id="UP000660262">
    <property type="component" value="Unassembled WGS sequence"/>
</dbReference>
<gene>
    <name evidence="6" type="ORF">PPROV_000893900</name>
</gene>
<sequence>MDKYVRVTPVKKTRARAGASGEEIASSEVRITTVGKLTNYVTYAVTLLEGPAASAAATTPLAEGAAAQTQGKHSKIVLQAMGQAIQKCVLVADMLRHRVSNLHATVDISSVDVTDTWEPTEEGLKTVETTRHVSVITFTLSTEPLDKKHPGYMAPVPPERLRTATSNASSAETDADGAEDGGRRRGPPAMAASTCHVKKQNVVVGPMASLTAFALTKRPLLAPPALNPESCGNSANCKAHWVGILSTMRFV</sequence>
<dbReference type="InterPro" id="IPR002775">
    <property type="entry name" value="DNA/RNA-bd_Alba-like"/>
</dbReference>
<dbReference type="GO" id="GO:0005634">
    <property type="term" value="C:nucleus"/>
    <property type="evidence" value="ECO:0007669"/>
    <property type="project" value="UniProtKB-SubCell"/>
</dbReference>
<dbReference type="PANTHER" id="PTHR13516:SF4">
    <property type="entry name" value="FI09323P"/>
    <property type="match status" value="1"/>
</dbReference>
<reference evidence="6" key="1">
    <citation type="submission" date="2020-10" db="EMBL/GenBank/DDBJ databases">
        <title>Unveiling of a novel bifunctional photoreceptor, Dualchrome1, isolated from a cosmopolitan green alga.</title>
        <authorList>
            <person name="Suzuki S."/>
            <person name="Kawachi M."/>
        </authorList>
    </citation>
    <scope>NUCLEOTIDE SEQUENCE</scope>
    <source>
        <strain evidence="6">NIES 2893</strain>
    </source>
</reference>
<dbReference type="EMBL" id="BNJQ01000028">
    <property type="protein sequence ID" value="GHP10207.1"/>
    <property type="molecule type" value="Genomic_DNA"/>
</dbReference>
<keyword evidence="3" id="KW-0539">Nucleus</keyword>
<dbReference type="PANTHER" id="PTHR13516">
    <property type="entry name" value="RIBONUCLEASE P SUBUNIT P25"/>
    <property type="match status" value="1"/>
</dbReference>
<dbReference type="Pfam" id="PF01918">
    <property type="entry name" value="Alba"/>
    <property type="match status" value="1"/>
</dbReference>
<keyword evidence="7" id="KW-1185">Reference proteome</keyword>
<comment type="similarity">
    <text evidence="2">Belongs to the histone-like Alba family.</text>
</comment>
<evidence type="ECO:0000256" key="3">
    <source>
        <dbReference type="ARBA" id="ARBA00023242"/>
    </source>
</evidence>
<evidence type="ECO:0000313" key="7">
    <source>
        <dbReference type="Proteomes" id="UP000660262"/>
    </source>
</evidence>
<organism evidence="6 7">
    <name type="scientific">Pycnococcus provasolii</name>
    <dbReference type="NCBI Taxonomy" id="41880"/>
    <lineage>
        <taxon>Eukaryota</taxon>
        <taxon>Viridiplantae</taxon>
        <taxon>Chlorophyta</taxon>
        <taxon>Pseudoscourfieldiophyceae</taxon>
        <taxon>Pseudoscourfieldiales</taxon>
        <taxon>Pycnococcaceae</taxon>
        <taxon>Pycnococcus</taxon>
    </lineage>
</organism>
<evidence type="ECO:0000256" key="4">
    <source>
        <dbReference type="SAM" id="MobiDB-lite"/>
    </source>
</evidence>
<comment type="subcellular location">
    <subcellularLocation>
        <location evidence="1">Nucleus</location>
    </subcellularLocation>
</comment>
<feature type="region of interest" description="Disordered" evidence="4">
    <location>
        <begin position="156"/>
        <end position="193"/>
    </location>
</feature>
<evidence type="ECO:0000313" key="6">
    <source>
        <dbReference type="EMBL" id="GHP10207.1"/>
    </source>
</evidence>
<dbReference type="SUPFAM" id="SSF82704">
    <property type="entry name" value="AlbA-like"/>
    <property type="match status" value="1"/>
</dbReference>
<accession>A0A830HZ68</accession>
<feature type="domain" description="DNA/RNA-binding protein Alba-like" evidence="5">
    <location>
        <begin position="28"/>
        <end position="110"/>
    </location>
</feature>